<evidence type="ECO:0000313" key="2">
    <source>
        <dbReference type="EMBL" id="MBE9667374.1"/>
    </source>
</evidence>
<name>A0ABR9XJY6_9SPHI</name>
<accession>A0ABR9XJY6</accession>
<reference evidence="2 3" key="1">
    <citation type="submission" date="2020-10" db="EMBL/GenBank/DDBJ databases">
        <title>Mucilaginibacter mali sp. nov., isolated from rhizosphere soil of apple orchard.</title>
        <authorList>
            <person name="Lee J.-S."/>
            <person name="Kim H.S."/>
            <person name="Kim J.-S."/>
        </authorList>
    </citation>
    <scope>NUCLEOTIDE SEQUENCE [LARGE SCALE GENOMIC DNA]</scope>
    <source>
        <strain evidence="2 3">KCTC 23157</strain>
    </source>
</reference>
<dbReference type="InterPro" id="IPR036237">
    <property type="entry name" value="Xyl_isomerase-like_sf"/>
</dbReference>
<dbReference type="PANTHER" id="PTHR12110:SF41">
    <property type="entry name" value="INOSOSE DEHYDRATASE"/>
    <property type="match status" value="1"/>
</dbReference>
<dbReference type="SUPFAM" id="SSF51658">
    <property type="entry name" value="Xylose isomerase-like"/>
    <property type="match status" value="1"/>
</dbReference>
<dbReference type="Pfam" id="PF01261">
    <property type="entry name" value="AP_endonuc_2"/>
    <property type="match status" value="1"/>
</dbReference>
<protein>
    <submittedName>
        <fullName evidence="2">Sugar phosphate isomerase/epimerase</fullName>
    </submittedName>
</protein>
<organism evidence="2 3">
    <name type="scientific">Mucilaginibacter boryungensis</name>
    <dbReference type="NCBI Taxonomy" id="768480"/>
    <lineage>
        <taxon>Bacteria</taxon>
        <taxon>Pseudomonadati</taxon>
        <taxon>Bacteroidota</taxon>
        <taxon>Sphingobacteriia</taxon>
        <taxon>Sphingobacteriales</taxon>
        <taxon>Sphingobacteriaceae</taxon>
        <taxon>Mucilaginibacter</taxon>
    </lineage>
</organism>
<comment type="caution">
    <text evidence="2">The sequence shown here is derived from an EMBL/GenBank/DDBJ whole genome shotgun (WGS) entry which is preliminary data.</text>
</comment>
<proteinExistence type="predicted"/>
<gene>
    <name evidence="2" type="ORF">IRJ18_13465</name>
</gene>
<dbReference type="InterPro" id="IPR006311">
    <property type="entry name" value="TAT_signal"/>
</dbReference>
<dbReference type="InterPro" id="IPR050312">
    <property type="entry name" value="IolE/XylAMocC-like"/>
</dbReference>
<keyword evidence="2" id="KW-0413">Isomerase</keyword>
<sequence>MTNRRTFLKQTGLVSAGMFLGKPDMLFAKPSNLKVGLQLYSLRDYLAKDIKGVIAKVAKAGYQEVETYGYDTAKKTFWGLSPKEFKMLLADNGLKSPSGHYGVDEIMTNGKEDDLKLCIEAAAQLGQETLVVPHLADKFRKTAADLHKIAQNVNKIGVLTKQSGIKTGYHNHNFEFQPVDGVMLEDVLLKETDPKLVTFEMDIYWVVRAGQDPVKLIQEHPGRFSMWHIKDMDKVKRELNTEVGSGSIDFKKIFEYQKLSGVKHIYMEQENFSMDAYASITQSASYIKNTLLK</sequence>
<dbReference type="PANTHER" id="PTHR12110">
    <property type="entry name" value="HYDROXYPYRUVATE ISOMERASE"/>
    <property type="match status" value="1"/>
</dbReference>
<dbReference type="Proteomes" id="UP000632774">
    <property type="component" value="Unassembled WGS sequence"/>
</dbReference>
<keyword evidence="3" id="KW-1185">Reference proteome</keyword>
<dbReference type="Gene3D" id="3.20.20.150">
    <property type="entry name" value="Divalent-metal-dependent TIM barrel enzymes"/>
    <property type="match status" value="1"/>
</dbReference>
<dbReference type="PROSITE" id="PS51318">
    <property type="entry name" value="TAT"/>
    <property type="match status" value="1"/>
</dbReference>
<evidence type="ECO:0000259" key="1">
    <source>
        <dbReference type="Pfam" id="PF01261"/>
    </source>
</evidence>
<dbReference type="InterPro" id="IPR013022">
    <property type="entry name" value="Xyl_isomerase-like_TIM-brl"/>
</dbReference>
<dbReference type="GO" id="GO:0016853">
    <property type="term" value="F:isomerase activity"/>
    <property type="evidence" value="ECO:0007669"/>
    <property type="project" value="UniProtKB-KW"/>
</dbReference>
<evidence type="ECO:0000313" key="3">
    <source>
        <dbReference type="Proteomes" id="UP000632774"/>
    </source>
</evidence>
<dbReference type="RefSeq" id="WP_194106843.1">
    <property type="nucleotide sequence ID" value="NZ_JADFFM010000002.1"/>
</dbReference>
<dbReference type="EMBL" id="JADFFM010000002">
    <property type="protein sequence ID" value="MBE9667374.1"/>
    <property type="molecule type" value="Genomic_DNA"/>
</dbReference>
<feature type="domain" description="Xylose isomerase-like TIM barrel" evidence="1">
    <location>
        <begin position="54"/>
        <end position="265"/>
    </location>
</feature>